<dbReference type="EMBL" id="CP035758">
    <property type="protein sequence ID" value="QBD75970.1"/>
    <property type="molecule type" value="Genomic_DNA"/>
</dbReference>
<dbReference type="AlphaFoldDB" id="A0A4P6JLR6"/>
<sequence>MQERGDLLAMTEVVGVVNGKGGSGKTPTAVHLAYAFARLGKRCLFIDGDPQGTASFHFLGIKYKKQQPTFYDAIKNLQRIEPVEIKENLYLLPAHDELSKAEIELTAKPGYFYQVQLVKLLKLYPEFDIVVGDTPGSHISIFTILMLTAANKVIVPVKTEIAAERATTDTMDLIEDVRDGLNPGLTVWGILPTQFEGNVGHHQDVLALLQDMKDTQNVPYPVYDMPSRKTTKYNDATGMHIDVAELDPGLGRYWDRLAESVFAIAASAEKVRG</sequence>
<dbReference type="InterPro" id="IPR025669">
    <property type="entry name" value="AAA_dom"/>
</dbReference>
<dbReference type="SUPFAM" id="SSF52540">
    <property type="entry name" value="P-loop containing nucleoside triphosphate hydrolases"/>
    <property type="match status" value="1"/>
</dbReference>
<feature type="domain" description="AAA" evidence="1">
    <location>
        <begin position="12"/>
        <end position="186"/>
    </location>
</feature>
<dbReference type="OrthoDB" id="9815116at2"/>
<gene>
    <name evidence="2" type="ORF">EPA93_08105</name>
</gene>
<dbReference type="Proteomes" id="UP000290365">
    <property type="component" value="Chromosome"/>
</dbReference>
<protein>
    <recommendedName>
        <fullName evidence="1">AAA domain-containing protein</fullName>
    </recommendedName>
</protein>
<accession>A0A4P6JLR6</accession>
<keyword evidence="3" id="KW-1185">Reference proteome</keyword>
<proteinExistence type="predicted"/>
<evidence type="ECO:0000259" key="1">
    <source>
        <dbReference type="Pfam" id="PF13614"/>
    </source>
</evidence>
<dbReference type="RefSeq" id="WP_129886566.1">
    <property type="nucleotide sequence ID" value="NZ_CP035758.1"/>
</dbReference>
<organism evidence="2 3">
    <name type="scientific">Ktedonosporobacter rubrisoli</name>
    <dbReference type="NCBI Taxonomy" id="2509675"/>
    <lineage>
        <taxon>Bacteria</taxon>
        <taxon>Bacillati</taxon>
        <taxon>Chloroflexota</taxon>
        <taxon>Ktedonobacteria</taxon>
        <taxon>Ktedonobacterales</taxon>
        <taxon>Ktedonosporobacteraceae</taxon>
        <taxon>Ktedonosporobacter</taxon>
    </lineage>
</organism>
<dbReference type="PANTHER" id="PTHR13696">
    <property type="entry name" value="P-LOOP CONTAINING NUCLEOSIDE TRIPHOSPHATE HYDROLASE"/>
    <property type="match status" value="1"/>
</dbReference>
<dbReference type="KEGG" id="kbs:EPA93_08105"/>
<dbReference type="PANTHER" id="PTHR13696:SF99">
    <property type="entry name" value="COBYRINIC ACID AC-DIAMIDE SYNTHASE"/>
    <property type="match status" value="1"/>
</dbReference>
<evidence type="ECO:0000313" key="3">
    <source>
        <dbReference type="Proteomes" id="UP000290365"/>
    </source>
</evidence>
<reference evidence="2 3" key="1">
    <citation type="submission" date="2019-01" db="EMBL/GenBank/DDBJ databases">
        <title>Ktedonosporobacter rubrisoli SCAWS-G2.</title>
        <authorList>
            <person name="Huang Y."/>
            <person name="Yan B."/>
        </authorList>
    </citation>
    <scope>NUCLEOTIDE SEQUENCE [LARGE SCALE GENOMIC DNA]</scope>
    <source>
        <strain evidence="2 3">SCAWS-G2</strain>
    </source>
</reference>
<dbReference type="Pfam" id="PF13614">
    <property type="entry name" value="AAA_31"/>
    <property type="match status" value="1"/>
</dbReference>
<name>A0A4P6JLR6_KTERU</name>
<evidence type="ECO:0000313" key="2">
    <source>
        <dbReference type="EMBL" id="QBD75970.1"/>
    </source>
</evidence>
<dbReference type="InterPro" id="IPR050678">
    <property type="entry name" value="DNA_Partitioning_ATPase"/>
</dbReference>
<dbReference type="Gene3D" id="3.40.50.300">
    <property type="entry name" value="P-loop containing nucleotide triphosphate hydrolases"/>
    <property type="match status" value="1"/>
</dbReference>
<dbReference type="CDD" id="cd02042">
    <property type="entry name" value="ParAB_family"/>
    <property type="match status" value="1"/>
</dbReference>
<dbReference type="InterPro" id="IPR027417">
    <property type="entry name" value="P-loop_NTPase"/>
</dbReference>